<dbReference type="EMBL" id="CM041540">
    <property type="protein sequence ID" value="KAI3366494.1"/>
    <property type="molecule type" value="Genomic_DNA"/>
</dbReference>
<evidence type="ECO:0000313" key="2">
    <source>
        <dbReference type="Proteomes" id="UP000831701"/>
    </source>
</evidence>
<proteinExistence type="predicted"/>
<gene>
    <name evidence="1" type="ORF">L3Q82_000625</name>
</gene>
<keyword evidence="2" id="KW-1185">Reference proteome</keyword>
<comment type="caution">
    <text evidence="1">The sequence shown here is derived from an EMBL/GenBank/DDBJ whole genome shotgun (WGS) entry which is preliminary data.</text>
</comment>
<organism evidence="1 2">
    <name type="scientific">Scortum barcoo</name>
    <name type="common">barcoo grunter</name>
    <dbReference type="NCBI Taxonomy" id="214431"/>
    <lineage>
        <taxon>Eukaryota</taxon>
        <taxon>Metazoa</taxon>
        <taxon>Chordata</taxon>
        <taxon>Craniata</taxon>
        <taxon>Vertebrata</taxon>
        <taxon>Euteleostomi</taxon>
        <taxon>Actinopterygii</taxon>
        <taxon>Neopterygii</taxon>
        <taxon>Teleostei</taxon>
        <taxon>Neoteleostei</taxon>
        <taxon>Acanthomorphata</taxon>
        <taxon>Eupercaria</taxon>
        <taxon>Centrarchiformes</taxon>
        <taxon>Terapontoidei</taxon>
        <taxon>Terapontidae</taxon>
        <taxon>Scortum</taxon>
    </lineage>
</organism>
<reference evidence="1" key="1">
    <citation type="submission" date="2022-04" db="EMBL/GenBank/DDBJ databases">
        <title>Jade perch genome.</title>
        <authorList>
            <person name="Chao B."/>
        </authorList>
    </citation>
    <scope>NUCLEOTIDE SEQUENCE</scope>
    <source>
        <strain evidence="1">CB-2022</strain>
    </source>
</reference>
<evidence type="ECO:0000313" key="1">
    <source>
        <dbReference type="EMBL" id="KAI3366494.1"/>
    </source>
</evidence>
<accession>A0ACB8WFF5</accession>
<sequence length="374" mass="42060">MAEKVQKTTSLELNVNQDSGGGEEVMQEVRSVQGPGRLIRVKERMNGAMYREILSENLLPSARALKMKRGWVFQHDNDPKHTARATKEWLRKKHFKVLEWPSQSPDLNPIENLWRELKVRVAQRQPQNITALEEICMEEWAKIPATGKQYSANTVYSAGGELLTSTGDIVGRWKKYFEDLLNPTDLPSNEEAEAGVSEVDSSITQAEVTEVVQVLEGLWEFAQPVHMCFVDLEKAFDRVPRGILWGVLRHEYGVREAFAKGCSVSVRPEQELGSHCRQGRRESGLGTTGFHLCFLQDDVVLMASSGQDLQHVLERFAAECEAAGMRISTSKSEAMVLDRKRVACPLQVGGEVLPQVEEFKYLGVLFTSEGKIRS</sequence>
<name>A0ACB8WFF5_9TELE</name>
<protein>
    <submittedName>
        <fullName evidence="1">Uncharacterized protein</fullName>
    </submittedName>
</protein>
<dbReference type="Proteomes" id="UP000831701">
    <property type="component" value="Chromosome 10"/>
</dbReference>